<gene>
    <name evidence="1" type="ORF">METZ01_LOCUS98985</name>
</gene>
<proteinExistence type="predicted"/>
<dbReference type="SUPFAM" id="SSF50447">
    <property type="entry name" value="Translation proteins"/>
    <property type="match status" value="1"/>
</dbReference>
<dbReference type="EMBL" id="UINC01010365">
    <property type="protein sequence ID" value="SVA46131.1"/>
    <property type="molecule type" value="Genomic_DNA"/>
</dbReference>
<organism evidence="1">
    <name type="scientific">marine metagenome</name>
    <dbReference type="NCBI Taxonomy" id="408172"/>
    <lineage>
        <taxon>unclassified sequences</taxon>
        <taxon>metagenomes</taxon>
        <taxon>ecological metagenomes</taxon>
    </lineage>
</organism>
<evidence type="ECO:0000313" key="1">
    <source>
        <dbReference type="EMBL" id="SVA46131.1"/>
    </source>
</evidence>
<dbReference type="Gene3D" id="2.40.30.10">
    <property type="entry name" value="Translation factors"/>
    <property type="match status" value="1"/>
</dbReference>
<name>A0A381W186_9ZZZZ</name>
<dbReference type="AlphaFoldDB" id="A0A381W186"/>
<sequence>MADQFIGTVLHQWRHVGAALVGVTEGELRVGDTIHIKGHTTDFTQTLDSMQVDHAPVESAQAGDEVAIAVADRVRVQDKVFRVSESGSRQGGGLLSRLFGRRSS</sequence>
<reference evidence="1" key="1">
    <citation type="submission" date="2018-05" db="EMBL/GenBank/DDBJ databases">
        <authorList>
            <person name="Lanie J.A."/>
            <person name="Ng W.-L."/>
            <person name="Kazmierczak K.M."/>
            <person name="Andrzejewski T.M."/>
            <person name="Davidsen T.M."/>
            <person name="Wayne K.J."/>
            <person name="Tettelin H."/>
            <person name="Glass J.I."/>
            <person name="Rusch D."/>
            <person name="Podicherti R."/>
            <person name="Tsui H.-C.T."/>
            <person name="Winkler M.E."/>
        </authorList>
    </citation>
    <scope>NUCLEOTIDE SEQUENCE</scope>
</reference>
<dbReference type="InterPro" id="IPR009000">
    <property type="entry name" value="Transl_B-barrel_sf"/>
</dbReference>
<accession>A0A381W186</accession>
<protein>
    <recommendedName>
        <fullName evidence="2">Translation elongation factor EFTu-like domain-containing protein</fullName>
    </recommendedName>
</protein>
<evidence type="ECO:0008006" key="2">
    <source>
        <dbReference type="Google" id="ProtNLM"/>
    </source>
</evidence>